<accession>U2WSQ9</accession>
<evidence type="ECO:0000313" key="3">
    <source>
        <dbReference type="Proteomes" id="UP000016762"/>
    </source>
</evidence>
<name>U2WSQ9_9PROT</name>
<keyword evidence="2" id="KW-0012">Acyltransferase</keyword>
<dbReference type="STRING" id="1397666.RS24_01601"/>
<dbReference type="Gene3D" id="3.10.450.50">
    <property type="match status" value="1"/>
</dbReference>
<dbReference type="InterPro" id="IPR032710">
    <property type="entry name" value="NTF2-like_dom_sf"/>
</dbReference>
<keyword evidence="2" id="KW-0808">Transferase</keyword>
<evidence type="ECO:0000259" key="1">
    <source>
        <dbReference type="Pfam" id="PF13577"/>
    </source>
</evidence>
<organism evidence="2 3">
    <name type="scientific">Candidatus Micropelagius thuwalensis</name>
    <dbReference type="NCBI Taxonomy" id="1397666"/>
    <lineage>
        <taxon>Bacteria</taxon>
        <taxon>Pseudomonadati</taxon>
        <taxon>Pseudomonadota</taxon>
        <taxon>Alphaproteobacteria</taxon>
        <taxon>PS1 clade</taxon>
        <taxon>Candidatus Micropelagius</taxon>
    </lineage>
</organism>
<dbReference type="AlphaFoldDB" id="U2WSQ9"/>
<dbReference type="SUPFAM" id="SSF54427">
    <property type="entry name" value="NTF2-like"/>
    <property type="match status" value="1"/>
</dbReference>
<protein>
    <submittedName>
        <fullName evidence="2">3-oxoacyl-acyl-carrier-protein synthase I</fullName>
        <ecNumber evidence="2">2.3.1.41</ecNumber>
    </submittedName>
</protein>
<dbReference type="GO" id="GO:0004315">
    <property type="term" value="F:3-oxoacyl-[acyl-carrier-protein] synthase activity"/>
    <property type="evidence" value="ECO:0007669"/>
    <property type="project" value="UniProtKB-EC"/>
</dbReference>
<dbReference type="Pfam" id="PF13577">
    <property type="entry name" value="SnoaL_4"/>
    <property type="match status" value="1"/>
</dbReference>
<dbReference type="EMBL" id="AWXE01000004">
    <property type="protein sequence ID" value="ERL46598.1"/>
    <property type="molecule type" value="Genomic_DNA"/>
</dbReference>
<dbReference type="OrthoDB" id="7851780at2"/>
<evidence type="ECO:0000313" key="2">
    <source>
        <dbReference type="EMBL" id="ERL46598.1"/>
    </source>
</evidence>
<dbReference type="eggNOG" id="COG5517">
    <property type="taxonomic scope" value="Bacteria"/>
</dbReference>
<gene>
    <name evidence="2" type="primary">fabB</name>
    <name evidence="2" type="ORF">RS24_01601</name>
</gene>
<dbReference type="EC" id="2.3.1.41" evidence="2"/>
<comment type="caution">
    <text evidence="2">The sequence shown here is derived from an EMBL/GenBank/DDBJ whole genome shotgun (WGS) entry which is preliminary data.</text>
</comment>
<reference evidence="2 3" key="1">
    <citation type="journal article" date="2014" name="FEMS Microbiol. Ecol.">
        <title>Genomic differentiation among two strains of the PS1 clade isolated from geographically separated marine habitats.</title>
        <authorList>
            <person name="Jimenez-Infante F."/>
            <person name="Ngugi D.K."/>
            <person name="Alam I."/>
            <person name="Rashid M."/>
            <person name="Baalawi W."/>
            <person name="Kamau A.A."/>
            <person name="Bajic V.B."/>
            <person name="Stingl U."/>
        </authorList>
    </citation>
    <scope>NUCLEOTIDE SEQUENCE [LARGE SCALE GENOMIC DNA]</scope>
    <source>
        <strain evidence="2 3">RS24</strain>
    </source>
</reference>
<dbReference type="Proteomes" id="UP000016762">
    <property type="component" value="Unassembled WGS sequence"/>
</dbReference>
<sequence length="80" mass="9471">MHKFSSMHYNTNHLVDLIDDHSARGTCYLLNIDARKSPKENPLIWLAFYDETYVKVDQEWKISKSAINFVWPERILSSLE</sequence>
<dbReference type="RefSeq" id="WP_021777576.1">
    <property type="nucleotide sequence ID" value="NZ_AWXE01000004.1"/>
</dbReference>
<dbReference type="InterPro" id="IPR037401">
    <property type="entry name" value="SnoaL-like"/>
</dbReference>
<keyword evidence="3" id="KW-1185">Reference proteome</keyword>
<feature type="domain" description="SnoaL-like" evidence="1">
    <location>
        <begin position="5"/>
        <end position="64"/>
    </location>
</feature>
<proteinExistence type="predicted"/>